<dbReference type="PANTHER" id="PTHR33237">
    <property type="entry name" value="F2P16.13 PROTEIN-RELATED"/>
    <property type="match status" value="1"/>
</dbReference>
<proteinExistence type="predicted"/>
<comment type="caution">
    <text evidence="1">The sequence shown here is derived from an EMBL/GenBank/DDBJ whole genome shotgun (WGS) entry which is preliminary data.</text>
</comment>
<organism evidence="1 2">
    <name type="scientific">Malus domestica</name>
    <name type="common">Apple</name>
    <name type="synonym">Pyrus malus</name>
    <dbReference type="NCBI Taxonomy" id="3750"/>
    <lineage>
        <taxon>Eukaryota</taxon>
        <taxon>Viridiplantae</taxon>
        <taxon>Streptophyta</taxon>
        <taxon>Embryophyta</taxon>
        <taxon>Tracheophyta</taxon>
        <taxon>Spermatophyta</taxon>
        <taxon>Magnoliopsida</taxon>
        <taxon>eudicotyledons</taxon>
        <taxon>Gunneridae</taxon>
        <taxon>Pentapetalae</taxon>
        <taxon>rosids</taxon>
        <taxon>fabids</taxon>
        <taxon>Rosales</taxon>
        <taxon>Rosaceae</taxon>
        <taxon>Amygdaloideae</taxon>
        <taxon>Maleae</taxon>
        <taxon>Malus</taxon>
    </lineage>
</organism>
<accession>A0A498HLP9</accession>
<dbReference type="AlphaFoldDB" id="A0A498HLP9"/>
<protein>
    <submittedName>
        <fullName evidence="1">Uncharacterized protein</fullName>
    </submittedName>
</protein>
<dbReference type="Proteomes" id="UP000290289">
    <property type="component" value="Chromosome 16"/>
</dbReference>
<name>A0A498HLP9_MALDO</name>
<dbReference type="PANTHER" id="PTHR33237:SF46">
    <property type="entry name" value="OS01G0606100 PROTEIN"/>
    <property type="match status" value="1"/>
</dbReference>
<sequence>MWFFVKVSPISEVIAANNFASMPLAIVRYRYKFLSSAPTWKSGSGSISLPLVNLRFNYSFQIFRWNESEVDPNHLDQDHNPLPGTAHLLATSDDELSFKSGRVPDQIHLAYTDGDDEMREDEGYERDEGRRDGAIALVVSISAIVALCAKANHARRCALPGKQTSDTNKPPSAASKQLAGSLSNKAITFVYKTKLQGIEVEEGFGEGGVWQRSILMGEKCQPPEFSGVIYCDECGIQLSELPPRSPRVASPLPSFFSPVARDMQPC</sequence>
<keyword evidence="2" id="KW-1185">Reference proteome</keyword>
<reference evidence="1 2" key="1">
    <citation type="submission" date="2018-10" db="EMBL/GenBank/DDBJ databases">
        <title>A high-quality apple genome assembly.</title>
        <authorList>
            <person name="Hu J."/>
        </authorList>
    </citation>
    <scope>NUCLEOTIDE SEQUENCE [LARGE SCALE GENOMIC DNA]</scope>
    <source>
        <strain evidence="2">cv. HFTH1</strain>
        <tissue evidence="1">Young leaf</tissue>
    </source>
</reference>
<evidence type="ECO:0000313" key="1">
    <source>
        <dbReference type="EMBL" id="RXH70101.1"/>
    </source>
</evidence>
<evidence type="ECO:0000313" key="2">
    <source>
        <dbReference type="Proteomes" id="UP000290289"/>
    </source>
</evidence>
<gene>
    <name evidence="1" type="ORF">DVH24_007357</name>
</gene>
<dbReference type="EMBL" id="RDQH01000342">
    <property type="protein sequence ID" value="RXH70101.1"/>
    <property type="molecule type" value="Genomic_DNA"/>
</dbReference>